<reference evidence="1 2" key="1">
    <citation type="submission" date="2019-10" db="EMBL/GenBank/DDBJ databases">
        <title>Nonomuraea sp. nov., isolated from Phyllanthus amarus.</title>
        <authorList>
            <person name="Klykleung N."/>
            <person name="Tanasupawat S."/>
        </authorList>
    </citation>
    <scope>NUCLEOTIDE SEQUENCE [LARGE SCALE GENOMIC DNA]</scope>
    <source>
        <strain evidence="1 2">CR1-09</strain>
    </source>
</reference>
<proteinExistence type="predicted"/>
<gene>
    <name evidence="1" type="ORF">FH610_010735</name>
</gene>
<protein>
    <submittedName>
        <fullName evidence="1">Uncharacterized protein</fullName>
    </submittedName>
</protein>
<keyword evidence="2" id="KW-1185">Reference proteome</keyword>
<sequence length="192" mass="21625">MDMTRALPTESQWDLLDEYGLNACFDAAWIDTEDVEEIAARFRADPSSGIPCDLETAYRLADDYGQDTLVWIGTHSPGWSVAITLGGAFTVRDEVSAGGRLIITYWHMAELGEIDDEGMVYYQDGEFMGTVGVEGFREYVHDLDAFADFQGEVENYLILAGRVTGRFLDRAWFAVPRVLYRIPKGAWPRIPH</sequence>
<comment type="caution">
    <text evidence="1">The sequence shown here is derived from an EMBL/GenBank/DDBJ whole genome shotgun (WGS) entry which is preliminary data.</text>
</comment>
<name>A0A5N6BXM8_9ACTN</name>
<dbReference type="RefSeq" id="WP_139574180.1">
    <property type="nucleotide sequence ID" value="NZ_VDMA02000005.1"/>
</dbReference>
<evidence type="ECO:0000313" key="1">
    <source>
        <dbReference type="EMBL" id="KAB8185276.1"/>
    </source>
</evidence>
<dbReference type="Proteomes" id="UP000313066">
    <property type="component" value="Unassembled WGS sequence"/>
</dbReference>
<evidence type="ECO:0000313" key="2">
    <source>
        <dbReference type="Proteomes" id="UP000313066"/>
    </source>
</evidence>
<dbReference type="EMBL" id="VDMA02000005">
    <property type="protein sequence ID" value="KAB8185276.1"/>
    <property type="molecule type" value="Genomic_DNA"/>
</dbReference>
<dbReference type="AlphaFoldDB" id="A0A5N6BXM8"/>
<organism evidence="1 2">
    <name type="scientific">Microbispora catharanthi</name>
    <dbReference type="NCBI Taxonomy" id="1712871"/>
    <lineage>
        <taxon>Bacteria</taxon>
        <taxon>Bacillati</taxon>
        <taxon>Actinomycetota</taxon>
        <taxon>Actinomycetes</taxon>
        <taxon>Streptosporangiales</taxon>
        <taxon>Streptosporangiaceae</taxon>
        <taxon>Microbispora</taxon>
    </lineage>
</organism>
<accession>A0A5N6BXM8</accession>